<reference evidence="8" key="5">
    <citation type="submission" date="2025-09" db="UniProtKB">
        <authorList>
            <consortium name="Ensembl"/>
        </authorList>
    </citation>
    <scope>IDENTIFICATION</scope>
</reference>
<dbReference type="AlphaFoldDB" id="A0A4W3JD05"/>
<dbReference type="SMART" id="SM00082">
    <property type="entry name" value="LRRCT"/>
    <property type="match status" value="1"/>
</dbReference>
<evidence type="ECO:0000313" key="9">
    <source>
        <dbReference type="Proteomes" id="UP000314986"/>
    </source>
</evidence>
<dbReference type="Pfam" id="PF13855">
    <property type="entry name" value="LRR_8"/>
    <property type="match status" value="1"/>
</dbReference>
<dbReference type="Ensembl" id="ENSCMIT00000040729.1">
    <property type="protein sequence ID" value="ENSCMIP00000040157.1"/>
    <property type="gene ID" value="ENSCMIG00000016773.1"/>
</dbReference>
<protein>
    <submittedName>
        <fullName evidence="8">Leucine-rich repeat LGI family, member 3</fullName>
    </submittedName>
</protein>
<dbReference type="GO" id="GO:0005576">
    <property type="term" value="C:extracellular region"/>
    <property type="evidence" value="ECO:0007669"/>
    <property type="project" value="UniProtKB-SubCell"/>
</dbReference>
<dbReference type="GO" id="GO:0008021">
    <property type="term" value="C:synaptic vesicle"/>
    <property type="evidence" value="ECO:0007669"/>
    <property type="project" value="TreeGrafter"/>
</dbReference>
<dbReference type="InterPro" id="IPR005492">
    <property type="entry name" value="EPTP"/>
</dbReference>
<evidence type="ECO:0000256" key="1">
    <source>
        <dbReference type="ARBA" id="ARBA00004613"/>
    </source>
</evidence>
<dbReference type="PANTHER" id="PTHR24367:SF10">
    <property type="entry name" value="LEUCINE-RICH REPEAT LGI FAMILY MEMBER 3"/>
    <property type="match status" value="1"/>
</dbReference>
<dbReference type="Pfam" id="PF01463">
    <property type="entry name" value="LRRCT"/>
    <property type="match status" value="1"/>
</dbReference>
<dbReference type="PANTHER" id="PTHR24367">
    <property type="entry name" value="LEUCINE-RICH REPEAT-CONTAINING PROTEIN"/>
    <property type="match status" value="1"/>
</dbReference>
<reference evidence="9" key="1">
    <citation type="journal article" date="2006" name="Science">
        <title>Ancient noncoding elements conserved in the human genome.</title>
        <authorList>
            <person name="Venkatesh B."/>
            <person name="Kirkness E.F."/>
            <person name="Loh Y.H."/>
            <person name="Halpern A.L."/>
            <person name="Lee A.P."/>
            <person name="Johnson J."/>
            <person name="Dandona N."/>
            <person name="Viswanathan L.D."/>
            <person name="Tay A."/>
            <person name="Venter J.C."/>
            <person name="Strausberg R.L."/>
            <person name="Brenner S."/>
        </authorList>
    </citation>
    <scope>NUCLEOTIDE SEQUENCE [LARGE SCALE GENOMIC DNA]</scope>
</reference>
<evidence type="ECO:0000256" key="3">
    <source>
        <dbReference type="ARBA" id="ARBA00022614"/>
    </source>
</evidence>
<reference evidence="8" key="4">
    <citation type="submission" date="2025-08" db="UniProtKB">
        <authorList>
            <consortium name="Ensembl"/>
        </authorList>
    </citation>
    <scope>IDENTIFICATION</scope>
</reference>
<keyword evidence="6" id="KW-0325">Glycoprotein</keyword>
<keyword evidence="4" id="KW-0732">Signal</keyword>
<dbReference type="InterPro" id="IPR000483">
    <property type="entry name" value="Cys-rich_flank_reg_C"/>
</dbReference>
<sequence length="569" mass="64840">LLFAPRYSLQSLMASLMNQQPGMMYVGEKGSGRRSPLAVGLMFWIFCLGVLVEAKRPPKCPLTCSCTKDSAFCVGSKAIPRTFPMDVISLTFVSAKFTQIPAGAFSHLPTLQFLLLNSNQFTYIKDNAFSGLSHLQYLFIENNEIQSLSKDTFQGLRALTHLSLENNKLQALPRGIFKDLRILTDLDLRGNAFHCDCKVKWLIEWLRTTNASIAPVQCASPAKYQGHKVSQLPIKDFACITTEFILYQTLPFQSISVEPFGFADDLYVTFAQTNGGNCTFLKWDHIEMVFKRSENISARAAVYCKPLVIDGQLFVIVAQLFGGSHVYRWDDFGGKFIRIQDIDATKTRKPNDIETFQIEGEWYFVIADSSKAGATTIYKWNTNGFYSHQSLHVWHRDTDVEFVQLDGKPKLIVSSSTQTPVVYQWNWARKQFVYQMEIPGMLNVHAVKHFRIKRDMYLCLTQFIGDSKVVKWENHKVTTNQVLPSRGTMIAQPLQIIQWHYLVLGSDFSLSTIYLWDAGEMKFARFQDWNLRAPRSFKLVSIDNFDLVLASSFKGNTVIYKHNIVDLSA</sequence>
<dbReference type="InterPro" id="IPR051295">
    <property type="entry name" value="LGI_related"/>
</dbReference>
<dbReference type="STRING" id="7868.ENSCMIP00000040157"/>
<dbReference type="InParanoid" id="A0A4W3JD05"/>
<keyword evidence="2" id="KW-0964">Secreted</keyword>
<comment type="subcellular location">
    <subcellularLocation>
        <location evidence="1">Secreted</location>
    </subcellularLocation>
</comment>
<dbReference type="Gene3D" id="3.80.10.10">
    <property type="entry name" value="Ribonuclease Inhibitor"/>
    <property type="match status" value="1"/>
</dbReference>
<evidence type="ECO:0000256" key="2">
    <source>
        <dbReference type="ARBA" id="ARBA00022525"/>
    </source>
</evidence>
<name>A0A4W3JD05_CALMI</name>
<accession>A0A4W3JD05</accession>
<dbReference type="InterPro" id="IPR032675">
    <property type="entry name" value="LRR_dom_sf"/>
</dbReference>
<evidence type="ECO:0000259" key="7">
    <source>
        <dbReference type="SMART" id="SM00082"/>
    </source>
</evidence>
<dbReference type="Proteomes" id="UP000314986">
    <property type="component" value="Unassembled WGS sequence"/>
</dbReference>
<evidence type="ECO:0000256" key="6">
    <source>
        <dbReference type="ARBA" id="ARBA00023180"/>
    </source>
</evidence>
<evidence type="ECO:0000256" key="5">
    <source>
        <dbReference type="ARBA" id="ARBA00022737"/>
    </source>
</evidence>
<keyword evidence="5" id="KW-0677">Repeat</keyword>
<organism evidence="8 9">
    <name type="scientific">Callorhinchus milii</name>
    <name type="common">Ghost shark</name>
    <dbReference type="NCBI Taxonomy" id="7868"/>
    <lineage>
        <taxon>Eukaryota</taxon>
        <taxon>Metazoa</taxon>
        <taxon>Chordata</taxon>
        <taxon>Craniata</taxon>
        <taxon>Vertebrata</taxon>
        <taxon>Chondrichthyes</taxon>
        <taxon>Holocephali</taxon>
        <taxon>Chimaeriformes</taxon>
        <taxon>Callorhinchidae</taxon>
        <taxon>Callorhinchus</taxon>
    </lineage>
</organism>
<dbReference type="InterPro" id="IPR001611">
    <property type="entry name" value="Leu-rich_rpt"/>
</dbReference>
<dbReference type="OMA" id="WDTNIDK"/>
<dbReference type="PROSITE" id="PS50912">
    <property type="entry name" value="EAR"/>
    <property type="match status" value="7"/>
</dbReference>
<dbReference type="SUPFAM" id="SSF52058">
    <property type="entry name" value="L domain-like"/>
    <property type="match status" value="1"/>
</dbReference>
<feature type="domain" description="LRRCT" evidence="7">
    <location>
        <begin position="191"/>
        <end position="240"/>
    </location>
</feature>
<evidence type="ECO:0000313" key="8">
    <source>
        <dbReference type="Ensembl" id="ENSCMIP00000040157.1"/>
    </source>
</evidence>
<keyword evidence="9" id="KW-1185">Reference proteome</keyword>
<gene>
    <name evidence="8" type="primary">lgi3</name>
</gene>
<dbReference type="InterPro" id="IPR009039">
    <property type="entry name" value="EAR"/>
</dbReference>
<reference evidence="9" key="3">
    <citation type="journal article" date="2014" name="Nature">
        <title>Elephant shark genome provides unique insights into gnathostome evolution.</title>
        <authorList>
            <consortium name="International Elephant Shark Genome Sequencing Consortium"/>
            <person name="Venkatesh B."/>
            <person name="Lee A.P."/>
            <person name="Ravi V."/>
            <person name="Maurya A.K."/>
            <person name="Lian M.M."/>
            <person name="Swann J.B."/>
            <person name="Ohta Y."/>
            <person name="Flajnik M.F."/>
            <person name="Sutoh Y."/>
            <person name="Kasahara M."/>
            <person name="Hoon S."/>
            <person name="Gangu V."/>
            <person name="Roy S.W."/>
            <person name="Irimia M."/>
            <person name="Korzh V."/>
            <person name="Kondrychyn I."/>
            <person name="Lim Z.W."/>
            <person name="Tay B.H."/>
            <person name="Tohari S."/>
            <person name="Kong K.W."/>
            <person name="Ho S."/>
            <person name="Lorente-Galdos B."/>
            <person name="Quilez J."/>
            <person name="Marques-Bonet T."/>
            <person name="Raney B.J."/>
            <person name="Ingham P.W."/>
            <person name="Tay A."/>
            <person name="Hillier L.W."/>
            <person name="Minx P."/>
            <person name="Boehm T."/>
            <person name="Wilson R.K."/>
            <person name="Brenner S."/>
            <person name="Warren W.C."/>
        </authorList>
    </citation>
    <scope>NUCLEOTIDE SEQUENCE [LARGE SCALE GENOMIC DNA]</scope>
</reference>
<reference evidence="9" key="2">
    <citation type="journal article" date="2007" name="PLoS Biol.">
        <title>Survey sequencing and comparative analysis of the elephant shark (Callorhinchus milii) genome.</title>
        <authorList>
            <person name="Venkatesh B."/>
            <person name="Kirkness E.F."/>
            <person name="Loh Y.H."/>
            <person name="Halpern A.L."/>
            <person name="Lee A.P."/>
            <person name="Johnson J."/>
            <person name="Dandona N."/>
            <person name="Viswanathan L.D."/>
            <person name="Tay A."/>
            <person name="Venter J.C."/>
            <person name="Strausberg R.L."/>
            <person name="Brenner S."/>
        </authorList>
    </citation>
    <scope>NUCLEOTIDE SEQUENCE [LARGE SCALE GENOMIC DNA]</scope>
</reference>
<dbReference type="SMART" id="SM00369">
    <property type="entry name" value="LRR_TYP"/>
    <property type="match status" value="3"/>
</dbReference>
<keyword evidence="3" id="KW-0433">Leucine-rich repeat</keyword>
<dbReference type="Pfam" id="PF03736">
    <property type="entry name" value="EPTP"/>
    <property type="match status" value="7"/>
</dbReference>
<dbReference type="FunFam" id="3.80.10.10:FF:000017">
    <property type="entry name" value="leucine-rich repeat LGI family member 3"/>
    <property type="match status" value="1"/>
</dbReference>
<dbReference type="GeneTree" id="ENSGT00940000160296"/>
<evidence type="ECO:0000256" key="4">
    <source>
        <dbReference type="ARBA" id="ARBA00022729"/>
    </source>
</evidence>
<dbReference type="SUPFAM" id="SSF69322">
    <property type="entry name" value="Tricorn protease domain 2"/>
    <property type="match status" value="1"/>
</dbReference>
<dbReference type="InterPro" id="IPR003591">
    <property type="entry name" value="Leu-rich_rpt_typical-subtyp"/>
</dbReference>
<dbReference type="GO" id="GO:0017157">
    <property type="term" value="P:regulation of exocytosis"/>
    <property type="evidence" value="ECO:0007669"/>
    <property type="project" value="TreeGrafter"/>
</dbReference>
<proteinExistence type="predicted"/>